<evidence type="ECO:0000256" key="6">
    <source>
        <dbReference type="ARBA" id="ARBA00023136"/>
    </source>
</evidence>
<reference evidence="9 10" key="1">
    <citation type="submission" date="2015-06" db="EMBL/GenBank/DDBJ databases">
        <title>Draft genome of the ant-associated black yeast Phialophora attae CBS 131958.</title>
        <authorList>
            <person name="Moreno L.F."/>
            <person name="Stielow B.J."/>
            <person name="de Hoog S."/>
            <person name="Vicente V.A."/>
            <person name="Weiss V.A."/>
            <person name="de Vries M."/>
            <person name="Cruz L.M."/>
            <person name="Souza E.M."/>
        </authorList>
    </citation>
    <scope>NUCLEOTIDE SEQUENCE [LARGE SCALE GENOMIC DNA]</scope>
    <source>
        <strain evidence="9 10">CBS 131958</strain>
    </source>
</reference>
<comment type="similarity">
    <text evidence="2 7">Belongs to the DLT1 family.</text>
</comment>
<feature type="region of interest" description="Disordered" evidence="8">
    <location>
        <begin position="388"/>
        <end position="441"/>
    </location>
</feature>
<feature type="compositionally biased region" description="Basic and acidic residues" evidence="8">
    <location>
        <begin position="409"/>
        <end position="420"/>
    </location>
</feature>
<proteinExistence type="inferred from homology"/>
<evidence type="ECO:0000256" key="5">
    <source>
        <dbReference type="ARBA" id="ARBA00022989"/>
    </source>
</evidence>
<keyword evidence="6 7" id="KW-0472">Membrane</keyword>
<keyword evidence="10" id="KW-1185">Reference proteome</keyword>
<dbReference type="RefSeq" id="XP_018003352.1">
    <property type="nucleotide sequence ID" value="XM_018147364.1"/>
</dbReference>
<dbReference type="Proteomes" id="UP000038010">
    <property type="component" value="Unassembled WGS sequence"/>
</dbReference>
<evidence type="ECO:0000256" key="4">
    <source>
        <dbReference type="ARBA" id="ARBA00022692"/>
    </source>
</evidence>
<dbReference type="GO" id="GO:0016020">
    <property type="term" value="C:membrane"/>
    <property type="evidence" value="ECO:0007669"/>
    <property type="project" value="UniProtKB-SubCell"/>
</dbReference>
<evidence type="ECO:0000313" key="9">
    <source>
        <dbReference type="EMBL" id="KPI43389.1"/>
    </source>
</evidence>
<dbReference type="STRING" id="1664694.A0A0N0NQ79"/>
<feature type="transmembrane region" description="Helical" evidence="7">
    <location>
        <begin position="46"/>
        <end position="67"/>
    </location>
</feature>
<evidence type="ECO:0000256" key="7">
    <source>
        <dbReference type="RuleBase" id="RU367100"/>
    </source>
</evidence>
<evidence type="ECO:0000313" key="10">
    <source>
        <dbReference type="Proteomes" id="UP000038010"/>
    </source>
</evidence>
<feature type="region of interest" description="Disordered" evidence="8">
    <location>
        <begin position="340"/>
        <end position="368"/>
    </location>
</feature>
<evidence type="ECO:0000256" key="3">
    <source>
        <dbReference type="ARBA" id="ARBA00021353"/>
    </source>
</evidence>
<keyword evidence="5 7" id="KW-1133">Transmembrane helix</keyword>
<dbReference type="AlphaFoldDB" id="A0A0N0NQ79"/>
<organism evidence="9 10">
    <name type="scientific">Cyphellophora attinorum</name>
    <dbReference type="NCBI Taxonomy" id="1664694"/>
    <lineage>
        <taxon>Eukaryota</taxon>
        <taxon>Fungi</taxon>
        <taxon>Dikarya</taxon>
        <taxon>Ascomycota</taxon>
        <taxon>Pezizomycotina</taxon>
        <taxon>Eurotiomycetes</taxon>
        <taxon>Chaetothyriomycetidae</taxon>
        <taxon>Chaetothyriales</taxon>
        <taxon>Cyphellophoraceae</taxon>
        <taxon>Cyphellophora</taxon>
    </lineage>
</organism>
<comment type="function">
    <text evidence="1 7">Required for growth under high-pressure and low-temperature conditions.</text>
</comment>
<dbReference type="VEuPathDB" id="FungiDB:AB675_7028"/>
<name>A0A0N0NQ79_9EURO</name>
<dbReference type="PANTHER" id="PTHR40021">
    <property type="entry name" value="DEFECT AT LOW TEMPERATURE PROTEIN 1"/>
    <property type="match status" value="1"/>
</dbReference>
<comment type="subcellular location">
    <subcellularLocation>
        <location evidence="7">Membrane</location>
        <topology evidence="7">Multi-pass membrane protein</topology>
    </subcellularLocation>
</comment>
<accession>A0A0N0NQ79</accession>
<evidence type="ECO:0000256" key="1">
    <source>
        <dbReference type="ARBA" id="ARBA00002489"/>
    </source>
</evidence>
<feature type="region of interest" description="Disordered" evidence="8">
    <location>
        <begin position="268"/>
        <end position="301"/>
    </location>
</feature>
<gene>
    <name evidence="7" type="primary">DLT1</name>
    <name evidence="9" type="ORF">AB675_7028</name>
</gene>
<protein>
    <recommendedName>
        <fullName evidence="3 7">Defect at low temperature protein 1</fullName>
    </recommendedName>
</protein>
<evidence type="ECO:0000256" key="8">
    <source>
        <dbReference type="SAM" id="MobiDB-lite"/>
    </source>
</evidence>
<dbReference type="EMBL" id="LFJN01000005">
    <property type="protein sequence ID" value="KPI43389.1"/>
    <property type="molecule type" value="Genomic_DNA"/>
</dbReference>
<dbReference type="InterPro" id="IPR038869">
    <property type="entry name" value="DLT1"/>
</dbReference>
<dbReference type="OrthoDB" id="4096362at2759"/>
<dbReference type="GeneID" id="28739244"/>
<evidence type="ECO:0000256" key="2">
    <source>
        <dbReference type="ARBA" id="ARBA00005550"/>
    </source>
</evidence>
<comment type="caution">
    <text evidence="9">The sequence shown here is derived from an EMBL/GenBank/DDBJ whole genome shotgun (WGS) entry which is preliminary data.</text>
</comment>
<feature type="compositionally biased region" description="Acidic residues" evidence="8">
    <location>
        <begin position="268"/>
        <end position="278"/>
    </location>
</feature>
<dbReference type="PANTHER" id="PTHR40021:SF1">
    <property type="entry name" value="DEFECT AT LOW TEMPERATURE PROTEIN 1"/>
    <property type="match status" value="1"/>
</dbReference>
<keyword evidence="4 7" id="KW-0812">Transmembrane</keyword>
<feature type="transmembrane region" description="Helical" evidence="7">
    <location>
        <begin position="12"/>
        <end position="34"/>
    </location>
</feature>
<sequence>MAGRTREILFKIFYSSSFTFVFLLLIAFCGVAPADKLYESWSRRRIVDIIIIAAAWVLTALIAAFLYCTRLYTTRSILRDIPKTFLPIEREDLPGRNTYRLIQETYARTAVIAYQAKPRGRRIEKEVDGAGERMLALSGQMKVHHHHHTLTKEEEALLKPKWGEIKHPGWQSPASEEMPGLEYAQVADELVDLIEAKAGVGMRTYLSRLAELAVLPDDELVEDFLLVYEHSRYSGKPMTETDFQTMMRLFAEILRGMRKPSVDDLVDLESDLDDDDDSGSVRKQSKKGKGSAESRVNGIVQPALNKSSSTLSFGSNNSVIHNPVPDELAFNAALWPNAATQPLPAPSREPTHTRADSDAINEPRASAAVSYRKYTQHYRERPRQLLLRSKPTELDAQSQKQCIGKKSGKRDQAREADAGNRDVGSGTGLPYEINVRGFGTR</sequence>